<accession>A0A0D0BPY1</accession>
<dbReference type="EMBL" id="KN829604">
    <property type="protein sequence ID" value="KIK73582.1"/>
    <property type="molecule type" value="Genomic_DNA"/>
</dbReference>
<protein>
    <submittedName>
        <fullName evidence="1">Unplaced genomic scaffold scaffold_4782, whole genome shotgun sequence</fullName>
    </submittedName>
</protein>
<gene>
    <name evidence="1" type="ORF">PAXRUDRAFT_586709</name>
</gene>
<proteinExistence type="predicted"/>
<evidence type="ECO:0000313" key="1">
    <source>
        <dbReference type="EMBL" id="KIK73582.1"/>
    </source>
</evidence>
<dbReference type="InParanoid" id="A0A0D0BPY1"/>
<sequence>MDHPASEMAHPHLKQLQLPPTYLRIFSRTRAFSSPLSHFQPRIFSHTQMFSAHPPAHFQPHPHISAVSFPKPARGRVLRFKFYYYFHYFWCVQRCEIASRELSVPDFDNTGVIRDILDYYTFVWCPQSPRKYVLPTLTFYLA</sequence>
<reference evidence="2" key="2">
    <citation type="submission" date="2015-01" db="EMBL/GenBank/DDBJ databases">
        <title>Evolutionary Origins and Diversification of the Mycorrhizal Mutualists.</title>
        <authorList>
            <consortium name="DOE Joint Genome Institute"/>
            <consortium name="Mycorrhizal Genomics Consortium"/>
            <person name="Kohler A."/>
            <person name="Kuo A."/>
            <person name="Nagy L.G."/>
            <person name="Floudas D."/>
            <person name="Copeland A."/>
            <person name="Barry K.W."/>
            <person name="Cichocki N."/>
            <person name="Veneault-Fourrey C."/>
            <person name="LaButti K."/>
            <person name="Lindquist E.A."/>
            <person name="Lipzen A."/>
            <person name="Lundell T."/>
            <person name="Morin E."/>
            <person name="Murat C."/>
            <person name="Riley R."/>
            <person name="Ohm R."/>
            <person name="Sun H."/>
            <person name="Tunlid A."/>
            <person name="Henrissat B."/>
            <person name="Grigoriev I.V."/>
            <person name="Hibbett D.S."/>
            <person name="Martin F."/>
        </authorList>
    </citation>
    <scope>NUCLEOTIDE SEQUENCE [LARGE SCALE GENOMIC DNA]</scope>
    <source>
        <strain evidence="2">Ve08.2h10</strain>
    </source>
</reference>
<reference evidence="1 2" key="1">
    <citation type="submission" date="2014-04" db="EMBL/GenBank/DDBJ databases">
        <authorList>
            <consortium name="DOE Joint Genome Institute"/>
            <person name="Kuo A."/>
            <person name="Kohler A."/>
            <person name="Jargeat P."/>
            <person name="Nagy L.G."/>
            <person name="Floudas D."/>
            <person name="Copeland A."/>
            <person name="Barry K.W."/>
            <person name="Cichocki N."/>
            <person name="Veneault-Fourrey C."/>
            <person name="LaButti K."/>
            <person name="Lindquist E.A."/>
            <person name="Lipzen A."/>
            <person name="Lundell T."/>
            <person name="Morin E."/>
            <person name="Murat C."/>
            <person name="Sun H."/>
            <person name="Tunlid A."/>
            <person name="Henrissat B."/>
            <person name="Grigoriev I.V."/>
            <person name="Hibbett D.S."/>
            <person name="Martin F."/>
            <person name="Nordberg H.P."/>
            <person name="Cantor M.N."/>
            <person name="Hua S.X."/>
        </authorList>
    </citation>
    <scope>NUCLEOTIDE SEQUENCE [LARGE SCALE GENOMIC DNA]</scope>
    <source>
        <strain evidence="1 2">Ve08.2h10</strain>
    </source>
</reference>
<keyword evidence="2" id="KW-1185">Reference proteome</keyword>
<evidence type="ECO:0000313" key="2">
    <source>
        <dbReference type="Proteomes" id="UP000054538"/>
    </source>
</evidence>
<organism evidence="1 2">
    <name type="scientific">Paxillus rubicundulus Ve08.2h10</name>
    <dbReference type="NCBI Taxonomy" id="930991"/>
    <lineage>
        <taxon>Eukaryota</taxon>
        <taxon>Fungi</taxon>
        <taxon>Dikarya</taxon>
        <taxon>Basidiomycota</taxon>
        <taxon>Agaricomycotina</taxon>
        <taxon>Agaricomycetes</taxon>
        <taxon>Agaricomycetidae</taxon>
        <taxon>Boletales</taxon>
        <taxon>Paxilineae</taxon>
        <taxon>Paxillaceae</taxon>
        <taxon>Paxillus</taxon>
    </lineage>
</organism>
<name>A0A0D0BPY1_9AGAM</name>
<dbReference type="Proteomes" id="UP000054538">
    <property type="component" value="Unassembled WGS sequence"/>
</dbReference>
<dbReference type="HOGENOM" id="CLU_1816418_0_0_1"/>
<dbReference type="AlphaFoldDB" id="A0A0D0BPY1"/>